<feature type="domain" description="Response regulatory" evidence="8">
    <location>
        <begin position="6"/>
        <end position="118"/>
    </location>
</feature>
<dbReference type="Pfam" id="PF00072">
    <property type="entry name" value="Response_reg"/>
    <property type="match status" value="1"/>
</dbReference>
<protein>
    <submittedName>
        <fullName evidence="10">Transcriptional regulatory protein, C-terminal domain protein</fullName>
    </submittedName>
</protein>
<gene>
    <name evidence="10" type="ORF">STRPS_1826</name>
</gene>
<dbReference type="Pfam" id="PF00486">
    <property type="entry name" value="Trans_reg_C"/>
    <property type="match status" value="1"/>
</dbReference>
<dbReference type="SMART" id="SM00448">
    <property type="entry name" value="REC"/>
    <property type="match status" value="1"/>
</dbReference>
<dbReference type="OrthoDB" id="9790442at2"/>
<evidence type="ECO:0000256" key="5">
    <source>
        <dbReference type="ARBA" id="ARBA00023163"/>
    </source>
</evidence>
<keyword evidence="4 7" id="KW-0238">DNA-binding</keyword>
<dbReference type="GeneID" id="58554551"/>
<keyword evidence="5" id="KW-0804">Transcription</keyword>
<dbReference type="GO" id="GO:0032993">
    <property type="term" value="C:protein-DNA complex"/>
    <property type="evidence" value="ECO:0007669"/>
    <property type="project" value="TreeGrafter"/>
</dbReference>
<evidence type="ECO:0000256" key="4">
    <source>
        <dbReference type="ARBA" id="ARBA00023125"/>
    </source>
</evidence>
<dbReference type="InterPro" id="IPR001789">
    <property type="entry name" value="Sig_transdc_resp-reg_receiver"/>
</dbReference>
<dbReference type="RefSeq" id="WP_007891183.1">
    <property type="nucleotide sequence ID" value="NZ_AEUY02000005.1"/>
</dbReference>
<feature type="domain" description="OmpR/PhoB-type" evidence="9">
    <location>
        <begin position="126"/>
        <end position="221"/>
    </location>
</feature>
<dbReference type="CDD" id="cd00383">
    <property type="entry name" value="trans_reg_C"/>
    <property type="match status" value="1"/>
</dbReference>
<evidence type="ECO:0000256" key="6">
    <source>
        <dbReference type="PROSITE-ProRule" id="PRU00169"/>
    </source>
</evidence>
<feature type="modified residue" description="4-aspartylphosphate" evidence="6">
    <location>
        <position position="54"/>
    </location>
</feature>
<dbReference type="Gene3D" id="1.10.10.10">
    <property type="entry name" value="Winged helix-like DNA-binding domain superfamily/Winged helix DNA-binding domain"/>
    <property type="match status" value="1"/>
</dbReference>
<dbReference type="PANTHER" id="PTHR48111:SF43">
    <property type="entry name" value="STAGE 0 SPORULATION PROTEIN A HOMOLOG"/>
    <property type="match status" value="1"/>
</dbReference>
<organism evidence="10 11">
    <name type="scientific">Streptococcus pseudoporcinus LQ 940-04</name>
    <dbReference type="NCBI Taxonomy" id="875093"/>
    <lineage>
        <taxon>Bacteria</taxon>
        <taxon>Bacillati</taxon>
        <taxon>Bacillota</taxon>
        <taxon>Bacilli</taxon>
        <taxon>Lactobacillales</taxon>
        <taxon>Streptococcaceae</taxon>
        <taxon>Streptococcus</taxon>
    </lineage>
</organism>
<comment type="caution">
    <text evidence="10">The sequence shown here is derived from an EMBL/GenBank/DDBJ whole genome shotgun (WGS) entry which is preliminary data.</text>
</comment>
<dbReference type="GO" id="GO:0006355">
    <property type="term" value="P:regulation of DNA-templated transcription"/>
    <property type="evidence" value="ECO:0007669"/>
    <property type="project" value="InterPro"/>
</dbReference>
<keyword evidence="1 6" id="KW-0597">Phosphoprotein</keyword>
<evidence type="ECO:0000259" key="8">
    <source>
        <dbReference type="PROSITE" id="PS50110"/>
    </source>
</evidence>
<proteinExistence type="predicted"/>
<dbReference type="PANTHER" id="PTHR48111">
    <property type="entry name" value="REGULATOR OF RPOS"/>
    <property type="match status" value="1"/>
</dbReference>
<accession>G5KBV3</accession>
<reference evidence="10 11" key="1">
    <citation type="journal article" date="2014" name="Int. J. Syst. Evol. Microbiol.">
        <title>Phylogenomics and the dynamic genome evolution of the genus Streptococcus.</title>
        <authorList>
            <consortium name="The Broad Institute Genome Sequencing Platform"/>
            <person name="Richards V.P."/>
            <person name="Palmer S.R."/>
            <person name="Pavinski Bitar P.D."/>
            <person name="Qin X."/>
            <person name="Weinstock G.M."/>
            <person name="Highlander S.K."/>
            <person name="Town C.D."/>
            <person name="Burne R.A."/>
            <person name="Stanhope M.J."/>
        </authorList>
    </citation>
    <scope>NUCLEOTIDE SEQUENCE [LARGE SCALE GENOMIC DNA]</scope>
    <source>
        <strain evidence="10 11">LQ 940-04</strain>
    </source>
</reference>
<evidence type="ECO:0000313" key="10">
    <source>
        <dbReference type="EMBL" id="EHI65393.1"/>
    </source>
</evidence>
<dbReference type="GO" id="GO:0000976">
    <property type="term" value="F:transcription cis-regulatory region binding"/>
    <property type="evidence" value="ECO:0007669"/>
    <property type="project" value="TreeGrafter"/>
</dbReference>
<evidence type="ECO:0000256" key="1">
    <source>
        <dbReference type="ARBA" id="ARBA00022553"/>
    </source>
</evidence>
<dbReference type="GO" id="GO:0000156">
    <property type="term" value="F:phosphorelay response regulator activity"/>
    <property type="evidence" value="ECO:0007669"/>
    <property type="project" value="TreeGrafter"/>
</dbReference>
<dbReference type="Gene3D" id="3.40.50.2300">
    <property type="match status" value="1"/>
</dbReference>
<dbReference type="SUPFAM" id="SSF52172">
    <property type="entry name" value="CheY-like"/>
    <property type="match status" value="1"/>
</dbReference>
<keyword evidence="2" id="KW-0902">Two-component regulatory system</keyword>
<evidence type="ECO:0000259" key="9">
    <source>
        <dbReference type="PROSITE" id="PS51755"/>
    </source>
</evidence>
<dbReference type="InterPro" id="IPR001867">
    <property type="entry name" value="OmpR/PhoB-type_DNA-bd"/>
</dbReference>
<evidence type="ECO:0000256" key="3">
    <source>
        <dbReference type="ARBA" id="ARBA00023015"/>
    </source>
</evidence>
<dbReference type="InterPro" id="IPR011006">
    <property type="entry name" value="CheY-like_superfamily"/>
</dbReference>
<dbReference type="PROSITE" id="PS50110">
    <property type="entry name" value="RESPONSE_REGULATORY"/>
    <property type="match status" value="1"/>
</dbReference>
<keyword evidence="3" id="KW-0805">Transcription regulation</keyword>
<dbReference type="InterPro" id="IPR039420">
    <property type="entry name" value="WalR-like"/>
</dbReference>
<feature type="DNA-binding region" description="OmpR/PhoB-type" evidence="7">
    <location>
        <begin position="126"/>
        <end position="221"/>
    </location>
</feature>
<dbReference type="EMBL" id="AEUY02000005">
    <property type="protein sequence ID" value="EHI65393.1"/>
    <property type="molecule type" value="Genomic_DNA"/>
</dbReference>
<dbReference type="SMART" id="SM00862">
    <property type="entry name" value="Trans_reg_C"/>
    <property type="match status" value="1"/>
</dbReference>
<dbReference type="SUPFAM" id="SSF46894">
    <property type="entry name" value="C-terminal effector domain of the bipartite response regulators"/>
    <property type="match status" value="1"/>
</dbReference>
<dbReference type="AlphaFoldDB" id="G5KBV3"/>
<name>G5KBV3_9STRE</name>
<evidence type="ECO:0000256" key="2">
    <source>
        <dbReference type="ARBA" id="ARBA00023012"/>
    </source>
</evidence>
<dbReference type="InterPro" id="IPR036388">
    <property type="entry name" value="WH-like_DNA-bd_sf"/>
</dbReference>
<dbReference type="PROSITE" id="PS51755">
    <property type="entry name" value="OMPR_PHOB"/>
    <property type="match status" value="1"/>
</dbReference>
<dbReference type="InterPro" id="IPR016032">
    <property type="entry name" value="Sig_transdc_resp-reg_C-effctor"/>
</dbReference>
<dbReference type="Proteomes" id="UP000003217">
    <property type="component" value="Unassembled WGS sequence"/>
</dbReference>
<dbReference type="STRING" id="361101.GCA_900102825_01805"/>
<evidence type="ECO:0000256" key="7">
    <source>
        <dbReference type="PROSITE-ProRule" id="PRU01091"/>
    </source>
</evidence>
<dbReference type="GO" id="GO:0005829">
    <property type="term" value="C:cytosol"/>
    <property type="evidence" value="ECO:0007669"/>
    <property type="project" value="TreeGrafter"/>
</dbReference>
<sequence>MKDLAKIYIVEDDATIISLLTSHLQKDYQVLGVSNFRDIKEEILSYKPDLILMDITLPFFNGFYWTTEIRKHVTTPIIFISSSNDEMDAVMALNMGGDDYITKPFSLTILDAKITAFLRRANQFANDSLSYKGYHLHFDGSLTKEDQKIFLSPTEHKILSLLLTNQESVVSKEKLLRTLWESDQFIDQNTLNVNMTRLRKKLSDINFNYIHTVRGVGYLLQ</sequence>
<evidence type="ECO:0000313" key="11">
    <source>
        <dbReference type="Proteomes" id="UP000003217"/>
    </source>
</evidence>
<keyword evidence="11" id="KW-1185">Reference proteome</keyword>